<evidence type="ECO:0000256" key="2">
    <source>
        <dbReference type="ARBA" id="ARBA00022679"/>
    </source>
</evidence>
<sequence length="600" mass="67560">MSPRSTTESYPAFARIGLRENSGKYLNQDITGKMTIDFKNQEALRSLTTTLLHKDFGLQVDIPPNRLVPTLPLRLNYLLWIEDLIQTAACSKEQIKGVDIGTGASCIYPLLAAKTKKWKMLATELDLESANFARKNVESNCLQDDVTVKIVEEGTILKGALDEDCVYSFTMCNPPFFSNEKETDSCNKSRTGTRTLPHNGKTGSLGEVVVSGGEVAFIKQMIEESGSLRNTVRVYTTMVGHKSSLKCLKSELEKIGASSFTHTEFCQGHTTRWGLAWTFLPEFRLEAVPTNRRKEKPPMKYVVPVPDDPLSYTVGAVTCNLKALFSQLQIKYKELKRKENLIVLEISAHKNTWSHQRRKRRERKNLAQQTPEKNKFDETVIVSTQEGLCTEIKSNSDLVPTDLTKSSHDFESCKRKNDGLTSSYENNNNKRVKPDVREVLQTNTGQTCSVHVSSENTSKLGNDSLKLEKPKDASCQKEDEKNNNSELSLAIQGPSYVDMQAEETLILKTMVSVRRVTTEIHIEMAWLEGSSGRDAVHQFKVCHGSLYAVMWLANEPREFNLPTLPQRHITYVPEKLPSKYGVHSEEYLLIRTVTPVVPGM</sequence>
<proteinExistence type="predicted"/>
<dbReference type="Pfam" id="PF05971">
    <property type="entry name" value="Methyltransf_10"/>
    <property type="match status" value="1"/>
</dbReference>
<evidence type="ECO:0000313" key="5">
    <source>
        <dbReference type="Proteomes" id="UP001148838"/>
    </source>
</evidence>
<evidence type="ECO:0000256" key="1">
    <source>
        <dbReference type="ARBA" id="ARBA00022603"/>
    </source>
</evidence>
<comment type="caution">
    <text evidence="4">The sequence shown here is derived from an EMBL/GenBank/DDBJ whole genome shotgun (WGS) entry which is preliminary data.</text>
</comment>
<feature type="compositionally biased region" description="Polar residues" evidence="3">
    <location>
        <begin position="446"/>
        <end position="461"/>
    </location>
</feature>
<keyword evidence="5" id="KW-1185">Reference proteome</keyword>
<feature type="compositionally biased region" description="Polar residues" evidence="3">
    <location>
        <begin position="419"/>
        <end position="429"/>
    </location>
</feature>
<dbReference type="Proteomes" id="UP001148838">
    <property type="component" value="Unassembled WGS sequence"/>
</dbReference>
<feature type="compositionally biased region" description="Basic and acidic residues" evidence="3">
    <location>
        <begin position="405"/>
        <end position="418"/>
    </location>
</feature>
<keyword evidence="2" id="KW-0808">Transferase</keyword>
<dbReference type="InterPro" id="IPR029063">
    <property type="entry name" value="SAM-dependent_MTases_sf"/>
</dbReference>
<dbReference type="EMBL" id="JAJSOF020000011">
    <property type="protein sequence ID" value="KAJ4445173.1"/>
    <property type="molecule type" value="Genomic_DNA"/>
</dbReference>
<organism evidence="4 5">
    <name type="scientific">Periplaneta americana</name>
    <name type="common">American cockroach</name>
    <name type="synonym">Blatta americana</name>
    <dbReference type="NCBI Taxonomy" id="6978"/>
    <lineage>
        <taxon>Eukaryota</taxon>
        <taxon>Metazoa</taxon>
        <taxon>Ecdysozoa</taxon>
        <taxon>Arthropoda</taxon>
        <taxon>Hexapoda</taxon>
        <taxon>Insecta</taxon>
        <taxon>Pterygota</taxon>
        <taxon>Neoptera</taxon>
        <taxon>Polyneoptera</taxon>
        <taxon>Dictyoptera</taxon>
        <taxon>Blattodea</taxon>
        <taxon>Blattoidea</taxon>
        <taxon>Blattidae</taxon>
        <taxon>Blattinae</taxon>
        <taxon>Periplaneta</taxon>
    </lineage>
</organism>
<dbReference type="Gene3D" id="3.40.50.150">
    <property type="entry name" value="Vaccinia Virus protein VP39"/>
    <property type="match status" value="1"/>
</dbReference>
<dbReference type="PANTHER" id="PTHR13393:SF0">
    <property type="entry name" value="RNA N6-ADENOSINE-METHYLTRANSFERASE METTL16"/>
    <property type="match status" value="1"/>
</dbReference>
<evidence type="ECO:0000313" key="4">
    <source>
        <dbReference type="EMBL" id="KAJ4445173.1"/>
    </source>
</evidence>
<dbReference type="InterPro" id="IPR010286">
    <property type="entry name" value="METTL16/RlmF"/>
</dbReference>
<feature type="region of interest" description="Disordered" evidence="3">
    <location>
        <begin position="446"/>
        <end position="486"/>
    </location>
</feature>
<protein>
    <recommendedName>
        <fullName evidence="6">U6 small nuclear RNA (adenine-(43)-N(6))-methyltransferase</fullName>
    </recommendedName>
</protein>
<reference evidence="4 5" key="1">
    <citation type="journal article" date="2022" name="Allergy">
        <title>Genome assembly and annotation of Periplaneta americana reveal a comprehensive cockroach allergen profile.</title>
        <authorList>
            <person name="Wang L."/>
            <person name="Xiong Q."/>
            <person name="Saelim N."/>
            <person name="Wang L."/>
            <person name="Nong W."/>
            <person name="Wan A.T."/>
            <person name="Shi M."/>
            <person name="Liu X."/>
            <person name="Cao Q."/>
            <person name="Hui J.H.L."/>
            <person name="Sookrung N."/>
            <person name="Leung T.F."/>
            <person name="Tungtrongchitr A."/>
            <person name="Tsui S.K.W."/>
        </authorList>
    </citation>
    <scope>NUCLEOTIDE SEQUENCE [LARGE SCALE GENOMIC DNA]</scope>
    <source>
        <strain evidence="4">PWHHKU_190912</strain>
    </source>
</reference>
<evidence type="ECO:0008006" key="6">
    <source>
        <dbReference type="Google" id="ProtNLM"/>
    </source>
</evidence>
<feature type="compositionally biased region" description="Basic and acidic residues" evidence="3">
    <location>
        <begin position="465"/>
        <end position="483"/>
    </location>
</feature>
<keyword evidence="1" id="KW-0489">Methyltransferase</keyword>
<feature type="region of interest" description="Disordered" evidence="3">
    <location>
        <begin position="400"/>
        <end position="432"/>
    </location>
</feature>
<name>A0ABQ8TH11_PERAM</name>
<gene>
    <name evidence="4" type="ORF">ANN_06974</name>
</gene>
<dbReference type="PANTHER" id="PTHR13393">
    <property type="entry name" value="SAM-DEPENDENT METHYLTRANSFERASE"/>
    <property type="match status" value="1"/>
</dbReference>
<dbReference type="SUPFAM" id="SSF53335">
    <property type="entry name" value="S-adenosyl-L-methionine-dependent methyltransferases"/>
    <property type="match status" value="1"/>
</dbReference>
<accession>A0ABQ8TH11</accession>
<evidence type="ECO:0000256" key="3">
    <source>
        <dbReference type="SAM" id="MobiDB-lite"/>
    </source>
</evidence>